<reference evidence="2 3" key="1">
    <citation type="submission" date="2022-03" db="EMBL/GenBank/DDBJ databases">
        <title>Complete genome of Streptomyces rimosus ssp. rimosus R7 (=ATCC 10970).</title>
        <authorList>
            <person name="Beganovic S."/>
            <person name="Ruckert C."/>
            <person name="Busche T."/>
            <person name="Kalinowski J."/>
            <person name="Wittmann C."/>
        </authorList>
    </citation>
    <scope>NUCLEOTIDE SEQUENCE [LARGE SCALE GENOMIC DNA]</scope>
    <source>
        <strain evidence="2 3">R7</strain>
    </source>
</reference>
<dbReference type="InterPro" id="IPR016181">
    <property type="entry name" value="Acyl_CoA_acyltransferase"/>
</dbReference>
<feature type="domain" description="N-acetyltransferase" evidence="1">
    <location>
        <begin position="37"/>
        <end position="206"/>
    </location>
</feature>
<evidence type="ECO:0000259" key="1">
    <source>
        <dbReference type="PROSITE" id="PS51186"/>
    </source>
</evidence>
<keyword evidence="2" id="KW-0808">Transferase</keyword>
<accession>A0ABY3Z224</accession>
<dbReference type="InterPro" id="IPR051908">
    <property type="entry name" value="Ribosomal_N-acetyltransferase"/>
</dbReference>
<dbReference type="EC" id="2.8.3.-" evidence="2"/>
<dbReference type="PROSITE" id="PS51186">
    <property type="entry name" value="GNAT"/>
    <property type="match status" value="1"/>
</dbReference>
<evidence type="ECO:0000313" key="2">
    <source>
        <dbReference type="EMBL" id="UNZ03901.1"/>
    </source>
</evidence>
<dbReference type="Pfam" id="PF13302">
    <property type="entry name" value="Acetyltransf_3"/>
    <property type="match status" value="1"/>
</dbReference>
<keyword evidence="3" id="KW-1185">Reference proteome</keyword>
<protein>
    <submittedName>
        <fullName evidence="2">Succinyl-CoA transferase</fullName>
        <ecNumber evidence="2">2.8.3.-</ecNumber>
    </submittedName>
</protein>
<dbReference type="GO" id="GO:0016740">
    <property type="term" value="F:transferase activity"/>
    <property type="evidence" value="ECO:0007669"/>
    <property type="project" value="UniProtKB-KW"/>
</dbReference>
<dbReference type="InterPro" id="IPR000182">
    <property type="entry name" value="GNAT_dom"/>
</dbReference>
<organism evidence="2 3">
    <name type="scientific">Streptomyces rimosus subsp. rimosus</name>
    <dbReference type="NCBI Taxonomy" id="132474"/>
    <lineage>
        <taxon>Bacteria</taxon>
        <taxon>Bacillati</taxon>
        <taxon>Actinomycetota</taxon>
        <taxon>Actinomycetes</taxon>
        <taxon>Kitasatosporales</taxon>
        <taxon>Streptomycetaceae</taxon>
        <taxon>Streptomyces</taxon>
    </lineage>
</organism>
<name>A0ABY3Z224_STRRM</name>
<dbReference type="PANTHER" id="PTHR43441:SF11">
    <property type="entry name" value="RIBOSOMAL-PROTEIN-SERINE ACETYLTRANSFERASE"/>
    <property type="match status" value="1"/>
</dbReference>
<sequence length="233" mass="25688">MADTAGMADEACTGEPGPEYGFRFWLPYGIRIRTPRLELRLPDTALLDELAAVSADGVHDPAEMPFSVPWTDGSPEERGRSTFQHQLGLIAQWRPERWALGLAVTRDGEPVGIQELSAADFGVTREAETGSWLGLAHQNQGIGTEMRAAVLHFAFAQLGAHSVTSAAMTDNPRSLAVSRKLGYEPDGVRVIAVRGEARTLRRLRLDRDRWEAHRTVPVEVTGWTEECRKLFGA</sequence>
<dbReference type="Proteomes" id="UP000829494">
    <property type="component" value="Chromosome"/>
</dbReference>
<dbReference type="PANTHER" id="PTHR43441">
    <property type="entry name" value="RIBOSOMAL-PROTEIN-SERINE ACETYLTRANSFERASE"/>
    <property type="match status" value="1"/>
</dbReference>
<gene>
    <name evidence="2" type="ORF">SRIMR7_17215</name>
</gene>
<evidence type="ECO:0000313" key="3">
    <source>
        <dbReference type="Proteomes" id="UP000829494"/>
    </source>
</evidence>
<proteinExistence type="predicted"/>
<dbReference type="Gene3D" id="3.40.630.30">
    <property type="match status" value="1"/>
</dbReference>
<dbReference type="EMBL" id="CP094298">
    <property type="protein sequence ID" value="UNZ03901.1"/>
    <property type="molecule type" value="Genomic_DNA"/>
</dbReference>
<dbReference type="SUPFAM" id="SSF55729">
    <property type="entry name" value="Acyl-CoA N-acyltransferases (Nat)"/>
    <property type="match status" value="1"/>
</dbReference>